<dbReference type="PANTHER" id="PTHR47353:SF1">
    <property type="entry name" value="THIOREDOXIN-LIKE PROTEIN HCF164, CHLOROPLASTIC"/>
    <property type="match status" value="1"/>
</dbReference>
<dbReference type="EMBL" id="JAIHOM010000007">
    <property type="protein sequence ID" value="MCW6035094.1"/>
    <property type="molecule type" value="Genomic_DNA"/>
</dbReference>
<dbReference type="SUPFAM" id="SSF52833">
    <property type="entry name" value="Thioredoxin-like"/>
    <property type="match status" value="1"/>
</dbReference>
<reference evidence="3 4" key="1">
    <citation type="submission" date="2021-08" db="EMBL/GenBank/DDBJ databases">
        <title>Draft genome sequence of Spirulina subsalsa with high tolerance to salinity and hype-accumulation of phycocyanin.</title>
        <authorList>
            <person name="Pei H."/>
            <person name="Jiang L."/>
        </authorList>
    </citation>
    <scope>NUCLEOTIDE SEQUENCE [LARGE SCALE GENOMIC DNA]</scope>
    <source>
        <strain evidence="3 4">FACHB-351</strain>
    </source>
</reference>
<keyword evidence="1" id="KW-0472">Membrane</keyword>
<keyword evidence="4" id="KW-1185">Reference proteome</keyword>
<dbReference type="Proteomes" id="UP001526426">
    <property type="component" value="Unassembled WGS sequence"/>
</dbReference>
<dbReference type="InterPro" id="IPR017937">
    <property type="entry name" value="Thioredoxin_CS"/>
</dbReference>
<sequence length="190" mass="20697">MTDPTTNPTESNPKPYQRLRNLVLALVAVLLSATLVWGLQTETGVSSLETQAAQATPLEVALNNGKPTLMEFYANWCTSCQAMAKDLGEVKADYGNQVNFAMLNVDNTKWLPEVLRYRVDGIPHFVYFNSQGEAIAQTIGEQPKSVLKADLEALIAQQTLPYANQTGKVSAFQAKVKPQSGEDPRSHGGS</sequence>
<dbReference type="PROSITE" id="PS51352">
    <property type="entry name" value="THIOREDOXIN_2"/>
    <property type="match status" value="1"/>
</dbReference>
<gene>
    <name evidence="3" type="ORF">K4A83_02245</name>
</gene>
<dbReference type="PROSITE" id="PS00194">
    <property type="entry name" value="THIOREDOXIN_1"/>
    <property type="match status" value="1"/>
</dbReference>
<comment type="caution">
    <text evidence="3">The sequence shown here is derived from an EMBL/GenBank/DDBJ whole genome shotgun (WGS) entry which is preliminary data.</text>
</comment>
<accession>A0ABT3L1U1</accession>
<dbReference type="InterPro" id="IPR036249">
    <property type="entry name" value="Thioredoxin-like_sf"/>
</dbReference>
<protein>
    <submittedName>
        <fullName evidence="3">Thioredoxin family protein</fullName>
    </submittedName>
</protein>
<feature type="domain" description="Thioredoxin" evidence="2">
    <location>
        <begin position="39"/>
        <end position="156"/>
    </location>
</feature>
<proteinExistence type="predicted"/>
<dbReference type="Gene3D" id="3.40.30.10">
    <property type="entry name" value="Glutaredoxin"/>
    <property type="match status" value="1"/>
</dbReference>
<keyword evidence="1" id="KW-1133">Transmembrane helix</keyword>
<evidence type="ECO:0000256" key="1">
    <source>
        <dbReference type="SAM" id="Phobius"/>
    </source>
</evidence>
<feature type="transmembrane region" description="Helical" evidence="1">
    <location>
        <begin position="21"/>
        <end position="39"/>
    </location>
</feature>
<name>A0ABT3L1U1_9CYAN</name>
<organism evidence="3 4">
    <name type="scientific">Spirulina subsalsa FACHB-351</name>
    <dbReference type="NCBI Taxonomy" id="234711"/>
    <lineage>
        <taxon>Bacteria</taxon>
        <taxon>Bacillati</taxon>
        <taxon>Cyanobacteriota</taxon>
        <taxon>Cyanophyceae</taxon>
        <taxon>Spirulinales</taxon>
        <taxon>Spirulinaceae</taxon>
        <taxon>Spirulina</taxon>
    </lineage>
</organism>
<dbReference type="RefSeq" id="WP_265262757.1">
    <property type="nucleotide sequence ID" value="NZ_JAIHOM010000007.1"/>
</dbReference>
<dbReference type="PANTHER" id="PTHR47353">
    <property type="entry name" value="THIOREDOXIN-LIKE PROTEIN HCF164, CHLOROPLASTIC"/>
    <property type="match status" value="1"/>
</dbReference>
<evidence type="ECO:0000259" key="2">
    <source>
        <dbReference type="PROSITE" id="PS51352"/>
    </source>
</evidence>
<evidence type="ECO:0000313" key="4">
    <source>
        <dbReference type="Proteomes" id="UP001526426"/>
    </source>
</evidence>
<dbReference type="Pfam" id="PF00085">
    <property type="entry name" value="Thioredoxin"/>
    <property type="match status" value="1"/>
</dbReference>
<keyword evidence="1" id="KW-0812">Transmembrane</keyword>
<dbReference type="CDD" id="cd02950">
    <property type="entry name" value="TxlA"/>
    <property type="match status" value="1"/>
</dbReference>
<evidence type="ECO:0000313" key="3">
    <source>
        <dbReference type="EMBL" id="MCW6035094.1"/>
    </source>
</evidence>
<dbReference type="InterPro" id="IPR044241">
    <property type="entry name" value="TxlA/HCF164"/>
</dbReference>
<dbReference type="InterPro" id="IPR013766">
    <property type="entry name" value="Thioredoxin_domain"/>
</dbReference>